<dbReference type="Proteomes" id="UP000196475">
    <property type="component" value="Unassembled WGS sequence"/>
</dbReference>
<dbReference type="InterPro" id="IPR027417">
    <property type="entry name" value="P-loop_NTPase"/>
</dbReference>
<reference evidence="2" key="1">
    <citation type="submission" date="2016-06" db="EMBL/GenBank/DDBJ databases">
        <authorList>
            <person name="Nascimento L."/>
            <person name="Pereira R.V."/>
            <person name="Martins L.F."/>
            <person name="Quaggio R.B."/>
            <person name="Silva A.M."/>
            <person name="Setubal J.C."/>
        </authorList>
    </citation>
    <scope>NUCLEOTIDE SEQUENCE [LARGE SCALE GENOMIC DNA]</scope>
</reference>
<gene>
    <name evidence="1" type="ORF">BAA01_06005</name>
</gene>
<dbReference type="EMBL" id="LZRT01000121">
    <property type="protein sequence ID" value="OUM84685.1"/>
    <property type="molecule type" value="Genomic_DNA"/>
</dbReference>
<dbReference type="SUPFAM" id="SSF52540">
    <property type="entry name" value="P-loop containing nucleoside triphosphate hydrolases"/>
    <property type="match status" value="1"/>
</dbReference>
<sequence>MVVYGFYGPSGTGKSYRALHLCHQLGIEDFIDDGLYIRHGRKVAGISAKYEQHRMAAIRRAIFDDPEHSQMVRRAIEQYRPEKLLIIGTSRRMIQRIAERLGLPSPEKWIHISEVAREEEIQQAQYIRKFHGQHVIPIPRIQVEKDRFQQLIERVKAIFDPQSRPIGENTIVYPRFQGGRILITQQCLKTMVQHVLLQEPQVHQIYSITIPDELEEPIQIGLSLYDGTPIPVVARRLQSQVQELFLQMLDRTIPPPYLHVRHLELRRLRTVSLKK</sequence>
<evidence type="ECO:0000313" key="1">
    <source>
        <dbReference type="EMBL" id="OUM84685.1"/>
    </source>
</evidence>
<comment type="caution">
    <text evidence="1">The sequence shown here is derived from an EMBL/GenBank/DDBJ whole genome shotgun (WGS) entry which is preliminary data.</text>
</comment>
<name>A0A1Y3PBI8_9BACI</name>
<organism evidence="1 2">
    <name type="scientific">Bacillus thermozeamaize</name>
    <dbReference type="NCBI Taxonomy" id="230954"/>
    <lineage>
        <taxon>Bacteria</taxon>
        <taxon>Bacillati</taxon>
        <taxon>Bacillota</taxon>
        <taxon>Bacilli</taxon>
        <taxon>Bacillales</taxon>
        <taxon>Bacillaceae</taxon>
        <taxon>Bacillus</taxon>
    </lineage>
</organism>
<proteinExistence type="predicted"/>
<evidence type="ECO:0000313" key="2">
    <source>
        <dbReference type="Proteomes" id="UP000196475"/>
    </source>
</evidence>
<dbReference type="AlphaFoldDB" id="A0A1Y3PBI8"/>
<protein>
    <submittedName>
        <fullName evidence="1">Uncharacterized protein</fullName>
    </submittedName>
</protein>
<accession>A0A1Y3PBI8</accession>